<comment type="caution">
    <text evidence="2">The sequence shown here is derived from an EMBL/GenBank/DDBJ whole genome shotgun (WGS) entry which is preliminary data.</text>
</comment>
<dbReference type="EMBL" id="JBDFQZ010000013">
    <property type="protein sequence ID" value="KAK9670370.1"/>
    <property type="molecule type" value="Genomic_DNA"/>
</dbReference>
<evidence type="ECO:0000313" key="3">
    <source>
        <dbReference type="Proteomes" id="UP001443914"/>
    </source>
</evidence>
<feature type="region of interest" description="Disordered" evidence="1">
    <location>
        <begin position="52"/>
        <end position="73"/>
    </location>
</feature>
<feature type="region of interest" description="Disordered" evidence="1">
    <location>
        <begin position="96"/>
        <end position="121"/>
    </location>
</feature>
<sequence>MAISLSKKNKKGATLTLHYFFLTYGSFDPFFPKTTKKHPHSPLFSSPITLPSLTHHLTKPPPPSPHSDHHIHHLPPSFSSLTTTITTLILTHPATRPPPFSSHTSHPRAPPDPAVTSPSRAPSLLRAHHHCSSLSRKFAIGETLEIRGFRFSLTWSIFLG</sequence>
<dbReference type="AlphaFoldDB" id="A0AAW1H3E1"/>
<proteinExistence type="predicted"/>
<keyword evidence="3" id="KW-1185">Reference proteome</keyword>
<accession>A0AAW1H3E1</accession>
<organism evidence="2 3">
    <name type="scientific">Saponaria officinalis</name>
    <name type="common">Common soapwort</name>
    <name type="synonym">Lychnis saponaria</name>
    <dbReference type="NCBI Taxonomy" id="3572"/>
    <lineage>
        <taxon>Eukaryota</taxon>
        <taxon>Viridiplantae</taxon>
        <taxon>Streptophyta</taxon>
        <taxon>Embryophyta</taxon>
        <taxon>Tracheophyta</taxon>
        <taxon>Spermatophyta</taxon>
        <taxon>Magnoliopsida</taxon>
        <taxon>eudicotyledons</taxon>
        <taxon>Gunneridae</taxon>
        <taxon>Pentapetalae</taxon>
        <taxon>Caryophyllales</taxon>
        <taxon>Caryophyllaceae</taxon>
        <taxon>Caryophylleae</taxon>
        <taxon>Saponaria</taxon>
    </lineage>
</organism>
<evidence type="ECO:0000313" key="2">
    <source>
        <dbReference type="EMBL" id="KAK9670371.1"/>
    </source>
</evidence>
<name>A0AAW1H3E1_SAPOF</name>
<dbReference type="Proteomes" id="UP001443914">
    <property type="component" value="Unassembled WGS sequence"/>
</dbReference>
<dbReference type="EMBL" id="JBDFQZ010000013">
    <property type="protein sequence ID" value="KAK9670371.1"/>
    <property type="molecule type" value="Genomic_DNA"/>
</dbReference>
<protein>
    <submittedName>
        <fullName evidence="2">Uncharacterized protein</fullName>
    </submittedName>
</protein>
<evidence type="ECO:0000256" key="1">
    <source>
        <dbReference type="SAM" id="MobiDB-lite"/>
    </source>
</evidence>
<gene>
    <name evidence="2" type="ORF">RND81_13G197000</name>
</gene>
<reference evidence="2 3" key="1">
    <citation type="submission" date="2024-03" db="EMBL/GenBank/DDBJ databases">
        <title>WGS assembly of Saponaria officinalis var. Norfolk2.</title>
        <authorList>
            <person name="Jenkins J."/>
            <person name="Shu S."/>
            <person name="Grimwood J."/>
            <person name="Barry K."/>
            <person name="Goodstein D."/>
            <person name="Schmutz J."/>
            <person name="Leebens-Mack J."/>
            <person name="Osbourn A."/>
        </authorList>
    </citation>
    <scope>NUCLEOTIDE SEQUENCE [LARGE SCALE GENOMIC DNA]</scope>
    <source>
        <strain evidence="3">cv. Norfolk2</strain>
        <strain evidence="2">JIC</strain>
        <tissue evidence="2">Leaf</tissue>
    </source>
</reference>